<gene>
    <name evidence="2" type="ORF">QU665_02445</name>
</gene>
<accession>A0AAW9KGB0</accession>
<proteinExistence type="predicted"/>
<evidence type="ECO:0000313" key="3">
    <source>
        <dbReference type="Proteomes" id="UP001289581"/>
    </source>
</evidence>
<evidence type="ECO:0008006" key="4">
    <source>
        <dbReference type="Google" id="ProtNLM"/>
    </source>
</evidence>
<keyword evidence="1" id="KW-1133">Transmembrane helix</keyword>
<evidence type="ECO:0000313" key="2">
    <source>
        <dbReference type="EMBL" id="MEA1303951.1"/>
    </source>
</evidence>
<organism evidence="2 3">
    <name type="scientific">Actinomyces oris</name>
    <dbReference type="NCBI Taxonomy" id="544580"/>
    <lineage>
        <taxon>Bacteria</taxon>
        <taxon>Bacillati</taxon>
        <taxon>Actinomycetota</taxon>
        <taxon>Actinomycetes</taxon>
        <taxon>Actinomycetales</taxon>
        <taxon>Actinomycetaceae</taxon>
        <taxon>Actinomyces</taxon>
    </lineage>
</organism>
<comment type="caution">
    <text evidence="2">The sequence shown here is derived from an EMBL/GenBank/DDBJ whole genome shotgun (WGS) entry which is preliminary data.</text>
</comment>
<reference evidence="2 3" key="1">
    <citation type="submission" date="2023-06" db="EMBL/GenBank/DDBJ databases">
        <title>Actinomyces orist ORNL 0101 HMT-893 genome.</title>
        <authorList>
            <person name="Johnston C.D."/>
            <person name="Chen T."/>
            <person name="Dewhirst F.E."/>
        </authorList>
    </citation>
    <scope>NUCLEOTIDE SEQUENCE [LARGE SCALE GENOMIC DNA]</scope>
    <source>
        <strain evidence="2 3">ORNL 0101</strain>
    </source>
</reference>
<dbReference type="EMBL" id="JAXBCZ010000001">
    <property type="protein sequence ID" value="MEA1303951.1"/>
    <property type="molecule type" value="Genomic_DNA"/>
</dbReference>
<dbReference type="Gene3D" id="1.25.40.10">
    <property type="entry name" value="Tetratricopeptide repeat domain"/>
    <property type="match status" value="1"/>
</dbReference>
<sequence length="478" mass="54780">MISPFNNISFSIQYHEGGIENMAYSSAVSPDYYQEFGFKRKESTDQLRRDVERVRRQWRLLASLSGDKGAEAGEKLRLLADAALVFQDDTSREAYDQALLSQPVDDSAPIDWIAEARKYYFVDDDDAARAAASKARAVHGNDPQSYVISAWIELREGSRANGKKEQRNHYKRARDHASNAYILDTLEENVADVNYVRGEAFRLLGKHKKAVENYERAFEAVEAGVPSDMAWRAAYSYVGIDDCDTAIELCLEALRHNDDLDAETMEYVQRAYYYAIEHDCFPFANEVDERNYIKDVYQYQEDYLVEDSYPASLSNLRKELSRLDSKEIPEKRSNEVRKFLQLNIQRLEFMKKRIDMLDTVPTVDDKDRELPKVKAQPNPIILVIAVVLTIASIFASYVTPSDLRDGSEVPIMTTIIAGLVIIYMIWLAIYLQSKDERKQAEVQLDEKTKQADEAHKYADNYGLDQVKAITEKLRGMKG</sequence>
<dbReference type="SUPFAM" id="SSF48452">
    <property type="entry name" value="TPR-like"/>
    <property type="match status" value="1"/>
</dbReference>
<evidence type="ECO:0000256" key="1">
    <source>
        <dbReference type="SAM" id="Phobius"/>
    </source>
</evidence>
<dbReference type="RefSeq" id="WP_322911559.1">
    <property type="nucleotide sequence ID" value="NZ_JAXBCZ010000001.1"/>
</dbReference>
<keyword evidence="3" id="KW-1185">Reference proteome</keyword>
<keyword evidence="1" id="KW-0472">Membrane</keyword>
<name>A0AAW9KGB0_9ACTO</name>
<feature type="transmembrane region" description="Helical" evidence="1">
    <location>
        <begin position="380"/>
        <end position="399"/>
    </location>
</feature>
<keyword evidence="1" id="KW-0812">Transmembrane</keyword>
<dbReference type="InterPro" id="IPR011990">
    <property type="entry name" value="TPR-like_helical_dom_sf"/>
</dbReference>
<protein>
    <recommendedName>
        <fullName evidence="4">Molecular chaperone DnaJ</fullName>
    </recommendedName>
</protein>
<dbReference type="Proteomes" id="UP001289581">
    <property type="component" value="Unassembled WGS sequence"/>
</dbReference>
<feature type="transmembrane region" description="Helical" evidence="1">
    <location>
        <begin position="411"/>
        <end position="431"/>
    </location>
</feature>
<dbReference type="AlphaFoldDB" id="A0AAW9KGB0"/>